<feature type="domain" description="RRM" evidence="4">
    <location>
        <begin position="81"/>
        <end position="161"/>
    </location>
</feature>
<feature type="compositionally biased region" description="Basic residues" evidence="3">
    <location>
        <begin position="224"/>
        <end position="235"/>
    </location>
</feature>
<dbReference type="InterPro" id="IPR035979">
    <property type="entry name" value="RBD_domain_sf"/>
</dbReference>
<evidence type="ECO:0000256" key="1">
    <source>
        <dbReference type="ARBA" id="ARBA00022884"/>
    </source>
</evidence>
<evidence type="ECO:0000259" key="4">
    <source>
        <dbReference type="PROSITE" id="PS50102"/>
    </source>
</evidence>
<dbReference type="Proteomes" id="UP000094801">
    <property type="component" value="Unassembled WGS sequence"/>
</dbReference>
<dbReference type="InterPro" id="IPR051229">
    <property type="entry name" value="ALYREF_mRNA_export"/>
</dbReference>
<feature type="compositionally biased region" description="Basic residues" evidence="3">
    <location>
        <begin position="18"/>
        <end position="33"/>
    </location>
</feature>
<dbReference type="AlphaFoldDB" id="A0A1E4SZI6"/>
<feature type="region of interest" description="Disordered" evidence="3">
    <location>
        <begin position="14"/>
        <end position="33"/>
    </location>
</feature>
<keyword evidence="1 2" id="KW-0694">RNA-binding</keyword>
<proteinExistence type="predicted"/>
<dbReference type="EMBL" id="KV453854">
    <property type="protein sequence ID" value="ODV84909.1"/>
    <property type="molecule type" value="Genomic_DNA"/>
</dbReference>
<evidence type="ECO:0000313" key="6">
    <source>
        <dbReference type="Proteomes" id="UP000094801"/>
    </source>
</evidence>
<dbReference type="STRING" id="983967.A0A1E4SZI6"/>
<evidence type="ECO:0000256" key="2">
    <source>
        <dbReference type="PROSITE-ProRule" id="PRU00176"/>
    </source>
</evidence>
<feature type="region of interest" description="Disordered" evidence="3">
    <location>
        <begin position="168"/>
        <end position="255"/>
    </location>
</feature>
<dbReference type="InterPro" id="IPR000504">
    <property type="entry name" value="RRM_dom"/>
</dbReference>
<dbReference type="GO" id="GO:0005634">
    <property type="term" value="C:nucleus"/>
    <property type="evidence" value="ECO:0007669"/>
    <property type="project" value="TreeGrafter"/>
</dbReference>
<feature type="region of interest" description="Disordered" evidence="3">
    <location>
        <begin position="46"/>
        <end position="67"/>
    </location>
</feature>
<dbReference type="Pfam" id="PF00076">
    <property type="entry name" value="RRM_1"/>
    <property type="match status" value="1"/>
</dbReference>
<dbReference type="Gene3D" id="3.30.70.330">
    <property type="match status" value="1"/>
</dbReference>
<sequence length="255" mass="27407">MSALEQSLDAIIASSKKTAPKKPAQKKAPVKVAKAKKVVSRPSVAAAVAKRGLKGRPTRPSSLSAAVTTAKRPSTALDYASKVVVHGLPKDIKNASVKEFFQSQIGNVKSVSLSYNEHGKSQGIATVIFNDPKAAQKAVLKFNNAPIDQGKSQLKLELIVDPTQRPLADRITPNALPNQPKPKARSSLAAKQVRQRVQESQKPKPSPSGRGQIGVERKSGAARPAKKAPKPRQKKKSLEELDQEMADYFNSNDGK</sequence>
<name>A0A1E4SZI6_9ASCO</name>
<dbReference type="PANTHER" id="PTHR19965">
    <property type="entry name" value="RNA AND EXPORT FACTOR BINDING PROTEIN"/>
    <property type="match status" value="1"/>
</dbReference>
<evidence type="ECO:0000313" key="5">
    <source>
        <dbReference type="EMBL" id="ODV84909.1"/>
    </source>
</evidence>
<protein>
    <recommendedName>
        <fullName evidence="4">RRM domain-containing protein</fullName>
    </recommendedName>
</protein>
<keyword evidence="6" id="KW-1185">Reference proteome</keyword>
<reference evidence="6" key="1">
    <citation type="submission" date="2016-04" db="EMBL/GenBank/DDBJ databases">
        <title>Comparative genomics of biotechnologically important yeasts.</title>
        <authorList>
            <consortium name="DOE Joint Genome Institute"/>
            <person name="Riley R."/>
            <person name="Haridas S."/>
            <person name="Wolfe K.H."/>
            <person name="Lopes M.R."/>
            <person name="Hittinger C.T."/>
            <person name="Goker M."/>
            <person name="Salamov A."/>
            <person name="Wisecaver J."/>
            <person name="Long T.M."/>
            <person name="Aerts A.L."/>
            <person name="Barry K."/>
            <person name="Choi C."/>
            <person name="Clum A."/>
            <person name="Coughlan A.Y."/>
            <person name="Deshpande S."/>
            <person name="Douglass A.P."/>
            <person name="Hanson S.J."/>
            <person name="Klenk H.-P."/>
            <person name="Labutti K."/>
            <person name="Lapidus A."/>
            <person name="Lindquist E."/>
            <person name="Lipzen A."/>
            <person name="Meier-Kolthoff J.P."/>
            <person name="Ohm R.A."/>
            <person name="Otillar R.P."/>
            <person name="Pangilinan J."/>
            <person name="Peng Y."/>
            <person name="Rokas A."/>
            <person name="Rosa C.A."/>
            <person name="Scheuner C."/>
            <person name="Sibirny A.A."/>
            <person name="Slot J.C."/>
            <person name="Stielow J.B."/>
            <person name="Sun H."/>
            <person name="Kurtzman C.P."/>
            <person name="Blackwell M."/>
            <person name="Grigoriev I.V."/>
            <person name="Jeffries T.W."/>
        </authorList>
    </citation>
    <scope>NUCLEOTIDE SEQUENCE [LARGE SCALE GENOMIC DNA]</scope>
    <source>
        <strain evidence="6">NRRL YB-2248</strain>
    </source>
</reference>
<dbReference type="OrthoDB" id="346839at2759"/>
<accession>A0A1E4SZI6</accession>
<dbReference type="SUPFAM" id="SSF54928">
    <property type="entry name" value="RNA-binding domain, RBD"/>
    <property type="match status" value="1"/>
</dbReference>
<dbReference type="PANTHER" id="PTHR19965:SF35">
    <property type="entry name" value="RNA ANNEALING PROTEIN YRA1"/>
    <property type="match status" value="1"/>
</dbReference>
<organism evidence="5 6">
    <name type="scientific">[Candida] arabinofermentans NRRL YB-2248</name>
    <dbReference type="NCBI Taxonomy" id="983967"/>
    <lineage>
        <taxon>Eukaryota</taxon>
        <taxon>Fungi</taxon>
        <taxon>Dikarya</taxon>
        <taxon>Ascomycota</taxon>
        <taxon>Saccharomycotina</taxon>
        <taxon>Pichiomycetes</taxon>
        <taxon>Pichiales</taxon>
        <taxon>Pichiaceae</taxon>
        <taxon>Ogataea</taxon>
        <taxon>Ogataea/Candida clade</taxon>
    </lineage>
</organism>
<evidence type="ECO:0000256" key="3">
    <source>
        <dbReference type="SAM" id="MobiDB-lite"/>
    </source>
</evidence>
<dbReference type="InterPro" id="IPR012677">
    <property type="entry name" value="Nucleotide-bd_a/b_plait_sf"/>
</dbReference>
<gene>
    <name evidence="5" type="ORF">CANARDRAFT_28650</name>
</gene>
<dbReference type="PROSITE" id="PS50102">
    <property type="entry name" value="RRM"/>
    <property type="match status" value="1"/>
</dbReference>
<dbReference type="SMART" id="SM00360">
    <property type="entry name" value="RRM"/>
    <property type="match status" value="1"/>
</dbReference>
<dbReference type="GO" id="GO:0003729">
    <property type="term" value="F:mRNA binding"/>
    <property type="evidence" value="ECO:0007669"/>
    <property type="project" value="TreeGrafter"/>
</dbReference>